<evidence type="ECO:0000256" key="5">
    <source>
        <dbReference type="ARBA" id="ARBA00023136"/>
    </source>
</evidence>
<keyword evidence="10" id="KW-1185">Reference proteome</keyword>
<evidence type="ECO:0000256" key="4">
    <source>
        <dbReference type="ARBA" id="ARBA00022989"/>
    </source>
</evidence>
<name>A0A517QVI8_9PLAN</name>
<dbReference type="CDD" id="cd00371">
    <property type="entry name" value="HMA"/>
    <property type="match status" value="1"/>
</dbReference>
<dbReference type="GO" id="GO:0030416">
    <property type="term" value="P:methylamine metabolic process"/>
    <property type="evidence" value="ECO:0007669"/>
    <property type="project" value="InterPro"/>
</dbReference>
<evidence type="ECO:0000256" key="3">
    <source>
        <dbReference type="ARBA" id="ARBA00022723"/>
    </source>
</evidence>
<dbReference type="AlphaFoldDB" id="A0A517QVI8"/>
<evidence type="ECO:0000259" key="8">
    <source>
        <dbReference type="PROSITE" id="PS50846"/>
    </source>
</evidence>
<reference evidence="9 10" key="1">
    <citation type="submission" date="2019-02" db="EMBL/GenBank/DDBJ databases">
        <title>Deep-cultivation of Planctomycetes and their phenomic and genomic characterization uncovers novel biology.</title>
        <authorList>
            <person name="Wiegand S."/>
            <person name="Jogler M."/>
            <person name="Boedeker C."/>
            <person name="Pinto D."/>
            <person name="Vollmers J."/>
            <person name="Rivas-Marin E."/>
            <person name="Kohn T."/>
            <person name="Peeters S.H."/>
            <person name="Heuer A."/>
            <person name="Rast P."/>
            <person name="Oberbeckmann S."/>
            <person name="Bunk B."/>
            <person name="Jeske O."/>
            <person name="Meyerdierks A."/>
            <person name="Storesund J.E."/>
            <person name="Kallscheuer N."/>
            <person name="Luecker S."/>
            <person name="Lage O.M."/>
            <person name="Pohl T."/>
            <person name="Merkel B.J."/>
            <person name="Hornburger P."/>
            <person name="Mueller R.-W."/>
            <person name="Bruemmer F."/>
            <person name="Labrenz M."/>
            <person name="Spormann A.M."/>
            <person name="Op den Camp H."/>
            <person name="Overmann J."/>
            <person name="Amann R."/>
            <person name="Jetten M.S.M."/>
            <person name="Mascher T."/>
            <person name="Medema M.H."/>
            <person name="Devos D.P."/>
            <person name="Kaster A.-K."/>
            <person name="Ovreas L."/>
            <person name="Rohde M."/>
            <person name="Galperin M.Y."/>
            <person name="Jogler C."/>
        </authorList>
    </citation>
    <scope>NUCLEOTIDE SEQUENCE [LARGE SCALE GENOMIC DNA]</scope>
    <source>
        <strain evidence="9 10">Pan189</strain>
    </source>
</reference>
<dbReference type="EMBL" id="CP036268">
    <property type="protein sequence ID" value="QDT35656.1"/>
    <property type="molecule type" value="Genomic_DNA"/>
</dbReference>
<keyword evidence="4 7" id="KW-1133">Transmembrane helix</keyword>
<keyword evidence="2 7" id="KW-0812">Transmembrane</keyword>
<proteinExistence type="predicted"/>
<dbReference type="InterPro" id="IPR009908">
    <property type="entry name" value="Methylamine_util_MauE"/>
</dbReference>
<protein>
    <submittedName>
        <fullName evidence="9">Zinc/cadmium/mercury/lead-transporting ATPase</fullName>
    </submittedName>
</protein>
<dbReference type="Pfam" id="PF00403">
    <property type="entry name" value="HMA"/>
    <property type="match status" value="1"/>
</dbReference>
<feature type="region of interest" description="Disordered" evidence="6">
    <location>
        <begin position="37"/>
        <end position="56"/>
    </location>
</feature>
<evidence type="ECO:0000313" key="9">
    <source>
        <dbReference type="EMBL" id="QDT35656.1"/>
    </source>
</evidence>
<dbReference type="InterPro" id="IPR006121">
    <property type="entry name" value="HMA_dom"/>
</dbReference>
<evidence type="ECO:0000256" key="7">
    <source>
        <dbReference type="SAM" id="Phobius"/>
    </source>
</evidence>
<feature type="transmembrane region" description="Helical" evidence="7">
    <location>
        <begin position="130"/>
        <end position="147"/>
    </location>
</feature>
<evidence type="ECO:0000313" key="10">
    <source>
        <dbReference type="Proteomes" id="UP000317318"/>
    </source>
</evidence>
<keyword evidence="3" id="KW-0479">Metal-binding</keyword>
<feature type="domain" description="HMA" evidence="8">
    <location>
        <begin position="6"/>
        <end position="72"/>
    </location>
</feature>
<dbReference type="KEGG" id="svp:Pan189_00090"/>
<dbReference type="Proteomes" id="UP000317318">
    <property type="component" value="Chromosome"/>
</dbReference>
<feature type="transmembrane region" description="Helical" evidence="7">
    <location>
        <begin position="101"/>
        <end position="118"/>
    </location>
</feature>
<organism evidence="9 10">
    <name type="scientific">Stratiformator vulcanicus</name>
    <dbReference type="NCBI Taxonomy" id="2527980"/>
    <lineage>
        <taxon>Bacteria</taxon>
        <taxon>Pseudomonadati</taxon>
        <taxon>Planctomycetota</taxon>
        <taxon>Planctomycetia</taxon>
        <taxon>Planctomycetales</taxon>
        <taxon>Planctomycetaceae</taxon>
        <taxon>Stratiformator</taxon>
    </lineage>
</organism>
<keyword evidence="5 7" id="KW-0472">Membrane</keyword>
<evidence type="ECO:0000256" key="6">
    <source>
        <dbReference type="SAM" id="MobiDB-lite"/>
    </source>
</evidence>
<feature type="transmembrane region" description="Helical" evidence="7">
    <location>
        <begin position="168"/>
        <end position="189"/>
    </location>
</feature>
<dbReference type="InterPro" id="IPR017969">
    <property type="entry name" value="Heavy-metal-associated_CS"/>
</dbReference>
<feature type="transmembrane region" description="Helical" evidence="7">
    <location>
        <begin position="195"/>
        <end position="213"/>
    </location>
</feature>
<feature type="transmembrane region" description="Helical" evidence="7">
    <location>
        <begin position="234"/>
        <end position="252"/>
    </location>
</feature>
<feature type="region of interest" description="Disordered" evidence="6">
    <location>
        <begin position="71"/>
        <end position="97"/>
    </location>
</feature>
<dbReference type="OrthoDB" id="9813965at2"/>
<dbReference type="PROSITE" id="PS01047">
    <property type="entry name" value="HMA_1"/>
    <property type="match status" value="1"/>
</dbReference>
<comment type="subcellular location">
    <subcellularLocation>
        <location evidence="1">Membrane</location>
        <topology evidence="1">Multi-pass membrane protein</topology>
    </subcellularLocation>
</comment>
<evidence type="ECO:0000256" key="1">
    <source>
        <dbReference type="ARBA" id="ARBA00004141"/>
    </source>
</evidence>
<evidence type="ECO:0000256" key="2">
    <source>
        <dbReference type="ARBA" id="ARBA00022692"/>
    </source>
</evidence>
<dbReference type="PROSITE" id="PS50846">
    <property type="entry name" value="HMA_2"/>
    <property type="match status" value="1"/>
</dbReference>
<dbReference type="GO" id="GO:0046872">
    <property type="term" value="F:metal ion binding"/>
    <property type="evidence" value="ECO:0007669"/>
    <property type="project" value="UniProtKB-KW"/>
</dbReference>
<dbReference type="GO" id="GO:0016020">
    <property type="term" value="C:membrane"/>
    <property type="evidence" value="ECO:0007669"/>
    <property type="project" value="UniProtKB-SubCell"/>
</dbReference>
<dbReference type="Gene3D" id="3.30.70.100">
    <property type="match status" value="1"/>
</dbReference>
<accession>A0A517QVI8</accession>
<sequence>MSTATVSQTFRVEGMHCESCVRRIEASVGEALERGQTASITLAPPEVTIEGDEPIDKDRISQAVQNAGDYRVQSEVEPDTTKQPEFDTEPDPSSTETEKSYYPLILMVGILLTGTLLIRWRTEWSTGEFMADFMGGFLMAFAFFKLLDLRGFAATFSMYDLVAKAWKPYAYVYPFIELGLGAAYLGRIFPTATNIVTIVVMLIGSIGVLNSLLNRRQIRCACMGTVINLPMSTVTLIEDVGMAAMAAGMLLMH</sequence>
<dbReference type="InterPro" id="IPR036163">
    <property type="entry name" value="HMA_dom_sf"/>
</dbReference>
<gene>
    <name evidence="9" type="ORF">Pan189_00090</name>
</gene>
<dbReference type="SUPFAM" id="SSF55008">
    <property type="entry name" value="HMA, heavy metal-associated domain"/>
    <property type="match status" value="1"/>
</dbReference>
<dbReference type="RefSeq" id="WP_145361929.1">
    <property type="nucleotide sequence ID" value="NZ_CP036268.1"/>
</dbReference>
<dbReference type="Pfam" id="PF07291">
    <property type="entry name" value="MauE"/>
    <property type="match status" value="1"/>
</dbReference>